<dbReference type="Proteomes" id="UP000006727">
    <property type="component" value="Chromosome 25"/>
</dbReference>
<reference evidence="2" key="3">
    <citation type="submission" date="2020-12" db="UniProtKB">
        <authorList>
            <consortium name="EnsemblPlants"/>
        </authorList>
    </citation>
    <scope>IDENTIFICATION</scope>
</reference>
<protein>
    <submittedName>
        <fullName evidence="1 2">Uncharacterized protein</fullName>
    </submittedName>
</protein>
<dbReference type="EnsemblPlants" id="Pp3c25_2801V3.1">
    <property type="protein sequence ID" value="Pp3c25_2801V3.1"/>
    <property type="gene ID" value="Pp3c25_2801"/>
</dbReference>
<evidence type="ECO:0000313" key="2">
    <source>
        <dbReference type="EnsemblPlants" id="Pp3c25_2801V3.1"/>
    </source>
</evidence>
<sequence length="66" mass="7692">MNKPFHYVFKLKSSFNHERNLSTGCLNCSQEQKDVPTKCKPELLPRDMERGVLLRLSWKASPSRTL</sequence>
<dbReference type="InParanoid" id="A0A2K1IDL0"/>
<dbReference type="AlphaFoldDB" id="A0A2K1IDL0"/>
<proteinExistence type="predicted"/>
<keyword evidence="3" id="KW-1185">Reference proteome</keyword>
<organism evidence="1">
    <name type="scientific">Physcomitrium patens</name>
    <name type="common">Spreading-leaved earth moss</name>
    <name type="synonym">Physcomitrella patens</name>
    <dbReference type="NCBI Taxonomy" id="3218"/>
    <lineage>
        <taxon>Eukaryota</taxon>
        <taxon>Viridiplantae</taxon>
        <taxon>Streptophyta</taxon>
        <taxon>Embryophyta</taxon>
        <taxon>Bryophyta</taxon>
        <taxon>Bryophytina</taxon>
        <taxon>Bryopsida</taxon>
        <taxon>Funariidae</taxon>
        <taxon>Funariales</taxon>
        <taxon>Funariaceae</taxon>
        <taxon>Physcomitrium</taxon>
    </lineage>
</organism>
<reference evidence="1 3" key="1">
    <citation type="journal article" date="2008" name="Science">
        <title>The Physcomitrella genome reveals evolutionary insights into the conquest of land by plants.</title>
        <authorList>
            <person name="Rensing S."/>
            <person name="Lang D."/>
            <person name="Zimmer A."/>
            <person name="Terry A."/>
            <person name="Salamov A."/>
            <person name="Shapiro H."/>
            <person name="Nishiyama T."/>
            <person name="Perroud P.-F."/>
            <person name="Lindquist E."/>
            <person name="Kamisugi Y."/>
            <person name="Tanahashi T."/>
            <person name="Sakakibara K."/>
            <person name="Fujita T."/>
            <person name="Oishi K."/>
            <person name="Shin-I T."/>
            <person name="Kuroki Y."/>
            <person name="Toyoda A."/>
            <person name="Suzuki Y."/>
            <person name="Hashimoto A."/>
            <person name="Yamaguchi K."/>
            <person name="Sugano A."/>
            <person name="Kohara Y."/>
            <person name="Fujiyama A."/>
            <person name="Anterola A."/>
            <person name="Aoki S."/>
            <person name="Ashton N."/>
            <person name="Barbazuk W.B."/>
            <person name="Barker E."/>
            <person name="Bennetzen J."/>
            <person name="Bezanilla M."/>
            <person name="Blankenship R."/>
            <person name="Cho S.H."/>
            <person name="Dutcher S."/>
            <person name="Estelle M."/>
            <person name="Fawcett J.A."/>
            <person name="Gundlach H."/>
            <person name="Hanada K."/>
            <person name="Heyl A."/>
            <person name="Hicks K.A."/>
            <person name="Hugh J."/>
            <person name="Lohr M."/>
            <person name="Mayer K."/>
            <person name="Melkozernov A."/>
            <person name="Murata T."/>
            <person name="Nelson D."/>
            <person name="Pils B."/>
            <person name="Prigge M."/>
            <person name="Reiss B."/>
            <person name="Renner T."/>
            <person name="Rombauts S."/>
            <person name="Rushton P."/>
            <person name="Sanderfoot A."/>
            <person name="Schween G."/>
            <person name="Shiu S.-H."/>
            <person name="Stueber K."/>
            <person name="Theodoulou F.L."/>
            <person name="Tu H."/>
            <person name="Van de Peer Y."/>
            <person name="Verrier P.J."/>
            <person name="Waters E."/>
            <person name="Wood A."/>
            <person name="Yang L."/>
            <person name="Cove D."/>
            <person name="Cuming A."/>
            <person name="Hasebe M."/>
            <person name="Lucas S."/>
            <person name="Mishler D.B."/>
            <person name="Reski R."/>
            <person name="Grigoriev I."/>
            <person name="Quatrano R.S."/>
            <person name="Boore J.L."/>
        </authorList>
    </citation>
    <scope>NUCLEOTIDE SEQUENCE [LARGE SCALE GENOMIC DNA]</scope>
    <source>
        <strain evidence="2 3">cv. Gransden 2004</strain>
    </source>
</reference>
<dbReference type="EMBL" id="ABEU02000025">
    <property type="protein sequence ID" value="PNR27365.1"/>
    <property type="molecule type" value="Genomic_DNA"/>
</dbReference>
<name>A0A2K1IDL0_PHYPA</name>
<dbReference type="Gramene" id="Pp3c25_2801V3.1">
    <property type="protein sequence ID" value="Pp3c25_2801V3.1"/>
    <property type="gene ID" value="Pp3c25_2801"/>
</dbReference>
<evidence type="ECO:0000313" key="1">
    <source>
        <dbReference type="EMBL" id="PNR27365.1"/>
    </source>
</evidence>
<gene>
    <name evidence="1" type="ORF">PHYPA_029517</name>
</gene>
<accession>A0A2K1IDL0</accession>
<evidence type="ECO:0000313" key="3">
    <source>
        <dbReference type="Proteomes" id="UP000006727"/>
    </source>
</evidence>
<reference evidence="1 3" key="2">
    <citation type="journal article" date="2018" name="Plant J.">
        <title>The Physcomitrella patens chromosome-scale assembly reveals moss genome structure and evolution.</title>
        <authorList>
            <person name="Lang D."/>
            <person name="Ullrich K.K."/>
            <person name="Murat F."/>
            <person name="Fuchs J."/>
            <person name="Jenkins J."/>
            <person name="Haas F.B."/>
            <person name="Piednoel M."/>
            <person name="Gundlach H."/>
            <person name="Van Bel M."/>
            <person name="Meyberg R."/>
            <person name="Vives C."/>
            <person name="Morata J."/>
            <person name="Symeonidi A."/>
            <person name="Hiss M."/>
            <person name="Muchero W."/>
            <person name="Kamisugi Y."/>
            <person name="Saleh O."/>
            <person name="Blanc G."/>
            <person name="Decker E.L."/>
            <person name="van Gessel N."/>
            <person name="Grimwood J."/>
            <person name="Hayes R.D."/>
            <person name="Graham S.W."/>
            <person name="Gunter L.E."/>
            <person name="McDaniel S.F."/>
            <person name="Hoernstein S.N.W."/>
            <person name="Larsson A."/>
            <person name="Li F.W."/>
            <person name="Perroud P.F."/>
            <person name="Phillips J."/>
            <person name="Ranjan P."/>
            <person name="Rokshar D.S."/>
            <person name="Rothfels C.J."/>
            <person name="Schneider L."/>
            <person name="Shu S."/>
            <person name="Stevenson D.W."/>
            <person name="Thummler F."/>
            <person name="Tillich M."/>
            <person name="Villarreal Aguilar J.C."/>
            <person name="Widiez T."/>
            <person name="Wong G.K."/>
            <person name="Wymore A."/>
            <person name="Zhang Y."/>
            <person name="Zimmer A.D."/>
            <person name="Quatrano R.S."/>
            <person name="Mayer K.F.X."/>
            <person name="Goodstein D."/>
            <person name="Casacuberta J.M."/>
            <person name="Vandepoele K."/>
            <person name="Reski R."/>
            <person name="Cuming A.C."/>
            <person name="Tuskan G.A."/>
            <person name="Maumus F."/>
            <person name="Salse J."/>
            <person name="Schmutz J."/>
            <person name="Rensing S.A."/>
        </authorList>
    </citation>
    <scope>NUCLEOTIDE SEQUENCE [LARGE SCALE GENOMIC DNA]</scope>
    <source>
        <strain evidence="2 3">cv. Gransden 2004</strain>
    </source>
</reference>